<dbReference type="InterPro" id="IPR016035">
    <property type="entry name" value="Acyl_Trfase/lysoPLipase"/>
</dbReference>
<dbReference type="EMBL" id="BLXT01007988">
    <property type="protein sequence ID" value="GFO45078.1"/>
    <property type="molecule type" value="Genomic_DNA"/>
</dbReference>
<keyword evidence="2 4" id="KW-0442">Lipid degradation</keyword>
<dbReference type="AlphaFoldDB" id="A0AAV4DLC0"/>
<organism evidence="7 8">
    <name type="scientific">Plakobranchus ocellatus</name>
    <dbReference type="NCBI Taxonomy" id="259542"/>
    <lineage>
        <taxon>Eukaryota</taxon>
        <taxon>Metazoa</taxon>
        <taxon>Spiralia</taxon>
        <taxon>Lophotrochozoa</taxon>
        <taxon>Mollusca</taxon>
        <taxon>Gastropoda</taxon>
        <taxon>Heterobranchia</taxon>
        <taxon>Euthyneura</taxon>
        <taxon>Panpulmonata</taxon>
        <taxon>Sacoglossa</taxon>
        <taxon>Placobranchoidea</taxon>
        <taxon>Plakobranchidae</taxon>
        <taxon>Plakobranchus</taxon>
    </lineage>
</organism>
<accession>A0AAV4DLC0</accession>
<evidence type="ECO:0000259" key="6">
    <source>
        <dbReference type="PROSITE" id="PS51635"/>
    </source>
</evidence>
<dbReference type="Pfam" id="PF01734">
    <property type="entry name" value="Patatin"/>
    <property type="match status" value="1"/>
</dbReference>
<feature type="short sequence motif" description="GXSXG" evidence="4">
    <location>
        <begin position="348"/>
        <end position="352"/>
    </location>
</feature>
<dbReference type="GO" id="GO:0016020">
    <property type="term" value="C:membrane"/>
    <property type="evidence" value="ECO:0007669"/>
    <property type="project" value="TreeGrafter"/>
</dbReference>
<keyword evidence="1 4" id="KW-0378">Hydrolase</keyword>
<evidence type="ECO:0000256" key="1">
    <source>
        <dbReference type="ARBA" id="ARBA00022801"/>
    </source>
</evidence>
<evidence type="ECO:0000256" key="2">
    <source>
        <dbReference type="ARBA" id="ARBA00022963"/>
    </source>
</evidence>
<keyword evidence="8" id="KW-1185">Reference proteome</keyword>
<protein>
    <submittedName>
        <fullName evidence="7">Cleavage stimulation factor subunit</fullName>
    </submittedName>
</protein>
<feature type="domain" description="PNPLA" evidence="6">
    <location>
        <begin position="312"/>
        <end position="506"/>
    </location>
</feature>
<feature type="short sequence motif" description="DGA/G" evidence="4">
    <location>
        <begin position="493"/>
        <end position="495"/>
    </location>
</feature>
<dbReference type="SUPFAM" id="SSF52151">
    <property type="entry name" value="FabD/lysophospholipase-like"/>
    <property type="match status" value="1"/>
</dbReference>
<dbReference type="Gene3D" id="3.40.1090.10">
    <property type="entry name" value="Cytosolic phospholipase A2 catalytic domain"/>
    <property type="match status" value="1"/>
</dbReference>
<dbReference type="GO" id="GO:0016042">
    <property type="term" value="P:lipid catabolic process"/>
    <property type="evidence" value="ECO:0007669"/>
    <property type="project" value="UniProtKB-UniRule"/>
</dbReference>
<dbReference type="InterPro" id="IPR002641">
    <property type="entry name" value="PNPLA_dom"/>
</dbReference>
<evidence type="ECO:0000256" key="4">
    <source>
        <dbReference type="PROSITE-ProRule" id="PRU01161"/>
    </source>
</evidence>
<dbReference type="PANTHER" id="PTHR24185:SF1">
    <property type="entry name" value="CALCIUM-INDEPENDENT PHOSPHOLIPASE A2-GAMMA"/>
    <property type="match status" value="1"/>
</dbReference>
<sequence length="638" mass="71145">MLKIQNSVGSSLQLSCVCLSAVKPHSTEPINKINYRQNGTFTTTFIRQFRSDDSDKNNKGGLPNLDPDENPTANIAMNKTEKAKLNLASLGVTMPLKIAELNRYLTDTSKKILTSSFTSKNVKSAEKSEAAVSSTDPDSLEAAVTQINQSILSFYDTSCATNKDSLPQPSKAALQKTVLTPPNDEANEEIAIPQAIGPLFPTASNTEAKKRIAEKRRAEKISRLSLESRTKALVKSLKSAHSMMSKITRLEELCEHLIAHPECVWDASSEKVMPCLTNLSQSHDKLLRGLANEALSLLGYCKPLKSPGIRVLSIDGGGTRALVTIEFLKALEKQTNKHVHELFDYVCGVSTGALLAAMTCLYKLPLDRCEELYKDCSVKMFTRNKVVGTTKLVWNHGFYDSVSWENILKKEIGERLLVEFSRDEDVPKMSAVSALISAPRMTNHMFRTYNPPPGVTSQYPGSCKYRIWEVIRASSAAPGYFESCTLGNEVHEDGGLLTNNPTALAIHESRLLWPNENFHCVVSLGTGRFESMMEVPTKLSLKRRLSTIVDSATDTEAVHHTLQDLLPARSYFRFNPYLSEEFYLDEIRPEKMAQMQLDAQMYTRRNSYKLTAAAERLTQQRRPTQVMGDAVKRFLDNI</sequence>
<dbReference type="PROSITE" id="PS51635">
    <property type="entry name" value="PNPLA"/>
    <property type="match status" value="1"/>
</dbReference>
<name>A0AAV4DLC0_9GAST</name>
<dbReference type="GO" id="GO:0047499">
    <property type="term" value="F:calcium-independent phospholipase A2 activity"/>
    <property type="evidence" value="ECO:0007669"/>
    <property type="project" value="TreeGrafter"/>
</dbReference>
<proteinExistence type="predicted"/>
<comment type="caution">
    <text evidence="7">The sequence shown here is derived from an EMBL/GenBank/DDBJ whole genome shotgun (WGS) entry which is preliminary data.</text>
</comment>
<keyword evidence="3 4" id="KW-0443">Lipid metabolism</keyword>
<dbReference type="PANTHER" id="PTHR24185">
    <property type="entry name" value="CALCIUM-INDEPENDENT PHOSPHOLIPASE A2-GAMMA"/>
    <property type="match status" value="1"/>
</dbReference>
<dbReference type="GO" id="GO:0019369">
    <property type="term" value="P:arachidonate metabolic process"/>
    <property type="evidence" value="ECO:0007669"/>
    <property type="project" value="TreeGrafter"/>
</dbReference>
<feature type="region of interest" description="Disordered" evidence="5">
    <location>
        <begin position="50"/>
        <end position="72"/>
    </location>
</feature>
<gene>
    <name evidence="7" type="ORF">PoB_007158300</name>
</gene>
<reference evidence="7 8" key="1">
    <citation type="journal article" date="2021" name="Elife">
        <title>Chloroplast acquisition without the gene transfer in kleptoplastic sea slugs, Plakobranchus ocellatus.</title>
        <authorList>
            <person name="Maeda T."/>
            <person name="Takahashi S."/>
            <person name="Yoshida T."/>
            <person name="Shimamura S."/>
            <person name="Takaki Y."/>
            <person name="Nagai Y."/>
            <person name="Toyoda A."/>
            <person name="Suzuki Y."/>
            <person name="Arimoto A."/>
            <person name="Ishii H."/>
            <person name="Satoh N."/>
            <person name="Nishiyama T."/>
            <person name="Hasebe M."/>
            <person name="Maruyama T."/>
            <person name="Minagawa J."/>
            <person name="Obokata J."/>
            <person name="Shigenobu S."/>
        </authorList>
    </citation>
    <scope>NUCLEOTIDE SEQUENCE [LARGE SCALE GENOMIC DNA]</scope>
</reference>
<dbReference type="CDD" id="cd07211">
    <property type="entry name" value="Pat_PNPLA8"/>
    <property type="match status" value="1"/>
</dbReference>
<dbReference type="Proteomes" id="UP000735302">
    <property type="component" value="Unassembled WGS sequence"/>
</dbReference>
<evidence type="ECO:0000256" key="3">
    <source>
        <dbReference type="ARBA" id="ARBA00023098"/>
    </source>
</evidence>
<evidence type="ECO:0000256" key="5">
    <source>
        <dbReference type="SAM" id="MobiDB-lite"/>
    </source>
</evidence>
<evidence type="ECO:0000313" key="7">
    <source>
        <dbReference type="EMBL" id="GFO45078.1"/>
    </source>
</evidence>
<dbReference type="InterPro" id="IPR045217">
    <property type="entry name" value="PNPLA8-like"/>
</dbReference>
<comment type="caution">
    <text evidence="4">Lacks conserved residue(s) required for the propagation of feature annotation.</text>
</comment>
<feature type="active site" description="Nucleophile" evidence="4">
    <location>
        <position position="350"/>
    </location>
</feature>
<feature type="active site" description="Proton acceptor" evidence="4">
    <location>
        <position position="493"/>
    </location>
</feature>
<evidence type="ECO:0000313" key="8">
    <source>
        <dbReference type="Proteomes" id="UP000735302"/>
    </source>
</evidence>